<comment type="subcellular location">
    <subcellularLocation>
        <location evidence="2">Mitochondrion inner membrane</location>
        <topology evidence="2">Multi-pass membrane protein</topology>
    </subcellularLocation>
</comment>
<dbReference type="GO" id="GO:0046872">
    <property type="term" value="F:metal ion binding"/>
    <property type="evidence" value="ECO:0007669"/>
    <property type="project" value="UniProtKB-UniRule"/>
</dbReference>
<evidence type="ECO:0000256" key="8">
    <source>
        <dbReference type="ARBA" id="ARBA00022692"/>
    </source>
</evidence>
<dbReference type="Pfam" id="PF00032">
    <property type="entry name" value="Cytochrom_B_C"/>
    <property type="match status" value="1"/>
</dbReference>
<feature type="transmembrane region" description="Helical" evidence="20">
    <location>
        <begin position="178"/>
        <end position="200"/>
    </location>
</feature>
<dbReference type="AlphaFoldDB" id="A0A343LAB8"/>
<feature type="domain" description="Cytochrome b/b6 N-terminal region profile" evidence="21">
    <location>
        <begin position="1"/>
        <end position="209"/>
    </location>
</feature>
<evidence type="ECO:0000256" key="17">
    <source>
        <dbReference type="ARBA" id="ARBA00061233"/>
    </source>
</evidence>
<dbReference type="GO" id="GO:0008121">
    <property type="term" value="F:quinol-cytochrome-c reductase activity"/>
    <property type="evidence" value="ECO:0007669"/>
    <property type="project" value="InterPro"/>
</dbReference>
<dbReference type="PANTHER" id="PTHR19271:SF16">
    <property type="entry name" value="CYTOCHROME B"/>
    <property type="match status" value="1"/>
</dbReference>
<comment type="subunit">
    <text evidence="3">The cytochrome bc1 complex contains 11 subunits: 3 respiratory subunits (MT-CYB, CYC1 and UQCRFS1), 2 core proteins (UQCRC1 and UQCRC2) and 6 low-molecular weight proteins (UQCRH/QCR6, UQCRB/QCR7, UQCRQ/QCR8, UQCR10/QCR9, UQCR11/QCR10 and a cleavage product of UQCRFS1). This cytochrome bc1 complex then forms a dimer.</text>
</comment>
<keyword evidence="13 19" id="KW-0408">Iron</keyword>
<feature type="transmembrane region" description="Helical" evidence="20">
    <location>
        <begin position="350"/>
        <end position="372"/>
    </location>
</feature>
<evidence type="ECO:0000313" key="23">
    <source>
        <dbReference type="EMBL" id="ATN41293.1"/>
    </source>
</evidence>
<dbReference type="CDD" id="cd00290">
    <property type="entry name" value="cytochrome_b_C"/>
    <property type="match status" value="1"/>
</dbReference>
<evidence type="ECO:0000256" key="15">
    <source>
        <dbReference type="ARBA" id="ARBA00023128"/>
    </source>
</evidence>
<accession>A0A343LAB8</accession>
<evidence type="ECO:0000256" key="13">
    <source>
        <dbReference type="ARBA" id="ARBA00023004"/>
    </source>
</evidence>
<name>A0A343LAB8_MACFA</name>
<feature type="binding site" description="axial binding residue" evidence="19">
    <location>
        <position position="83"/>
    </location>
    <ligand>
        <name>heme b</name>
        <dbReference type="ChEBI" id="CHEBI:60344"/>
        <label>b562</label>
    </ligand>
    <ligandPart>
        <name>Fe</name>
        <dbReference type="ChEBI" id="CHEBI:18248"/>
    </ligandPart>
</feature>
<dbReference type="EMBL" id="MF893898">
    <property type="protein sequence ID" value="ATN41293.1"/>
    <property type="molecule type" value="Genomic_DNA"/>
</dbReference>
<dbReference type="Gene3D" id="1.20.810.10">
    <property type="entry name" value="Cytochrome Bc1 Complex, Chain C"/>
    <property type="match status" value="1"/>
</dbReference>
<evidence type="ECO:0000256" key="1">
    <source>
        <dbReference type="ARBA" id="ARBA00002566"/>
    </source>
</evidence>
<feature type="binding site" description="axial binding residue" evidence="19">
    <location>
        <position position="196"/>
    </location>
    <ligand>
        <name>heme b</name>
        <dbReference type="ChEBI" id="CHEBI:60344"/>
        <label>b566</label>
    </ligand>
    <ligandPart>
        <name>Fe</name>
        <dbReference type="ChEBI" id="CHEBI:18248"/>
    </ligandPart>
</feature>
<keyword evidence="14" id="KW-0830">Ubiquinone</keyword>
<feature type="transmembrane region" description="Helical" evidence="20">
    <location>
        <begin position="140"/>
        <end position="158"/>
    </location>
</feature>
<protein>
    <recommendedName>
        <fullName evidence="4 20">Cytochrome b</fullName>
    </recommendedName>
</protein>
<evidence type="ECO:0000256" key="11">
    <source>
        <dbReference type="ARBA" id="ARBA00022982"/>
    </source>
</evidence>
<evidence type="ECO:0000256" key="20">
    <source>
        <dbReference type="RuleBase" id="RU362117"/>
    </source>
</evidence>
<evidence type="ECO:0000256" key="14">
    <source>
        <dbReference type="ARBA" id="ARBA00023075"/>
    </source>
</evidence>
<keyword evidence="6 19" id="KW-0349">Heme</keyword>
<keyword evidence="12 20" id="KW-1133">Transmembrane helix</keyword>
<gene>
    <name evidence="23" type="primary">CYTB</name>
</gene>
<geneLocation type="mitochondrion" evidence="23"/>
<feature type="binding site" description="axial binding residue" evidence="19">
    <location>
        <position position="97"/>
    </location>
    <ligand>
        <name>heme b</name>
        <dbReference type="ChEBI" id="CHEBI:60344"/>
        <label>b566</label>
    </ligand>
    <ligandPart>
        <name>Fe</name>
        <dbReference type="ChEBI" id="CHEBI:18248"/>
    </ligandPart>
</feature>
<evidence type="ECO:0000256" key="7">
    <source>
        <dbReference type="ARBA" id="ARBA00022660"/>
    </source>
</evidence>
<keyword evidence="7 20" id="KW-0679">Respiratory chain</keyword>
<feature type="binding site" description="axial binding residue" evidence="19">
    <location>
        <position position="182"/>
    </location>
    <ligand>
        <name>heme b</name>
        <dbReference type="ChEBI" id="CHEBI:60344"/>
        <label>b562</label>
    </ligand>
    <ligandPart>
        <name>Fe</name>
        <dbReference type="ChEBI" id="CHEBI:18248"/>
    </ligandPart>
</feature>
<evidence type="ECO:0000256" key="19">
    <source>
        <dbReference type="PIRSR" id="PIRSR038885-2"/>
    </source>
</evidence>
<evidence type="ECO:0000256" key="5">
    <source>
        <dbReference type="ARBA" id="ARBA00022448"/>
    </source>
</evidence>
<dbReference type="PIRSF" id="PIRSF038885">
    <property type="entry name" value="COB"/>
    <property type="match status" value="1"/>
</dbReference>
<keyword evidence="16 20" id="KW-0472">Membrane</keyword>
<feature type="domain" description="Cytochrome b/b6 C-terminal region profile" evidence="22">
    <location>
        <begin position="210"/>
        <end position="380"/>
    </location>
</feature>
<evidence type="ECO:0000256" key="12">
    <source>
        <dbReference type="ARBA" id="ARBA00022989"/>
    </source>
</evidence>
<evidence type="ECO:0000256" key="18">
    <source>
        <dbReference type="PIRSR" id="PIRSR038885-1"/>
    </source>
</evidence>
<organism evidence="23">
    <name type="scientific">Macaca fascicularis</name>
    <name type="common">Crab-eating macaque</name>
    <name type="synonym">Cynomolgus monkey</name>
    <dbReference type="NCBI Taxonomy" id="9541"/>
    <lineage>
        <taxon>Eukaryota</taxon>
        <taxon>Metazoa</taxon>
        <taxon>Chordata</taxon>
        <taxon>Craniata</taxon>
        <taxon>Vertebrata</taxon>
        <taxon>Euteleostomi</taxon>
        <taxon>Mammalia</taxon>
        <taxon>Eutheria</taxon>
        <taxon>Euarchontoglires</taxon>
        <taxon>Primates</taxon>
        <taxon>Haplorrhini</taxon>
        <taxon>Catarrhini</taxon>
        <taxon>Cercopithecidae</taxon>
        <taxon>Cercopithecinae</taxon>
        <taxon>Macaca</taxon>
    </lineage>
</organism>
<evidence type="ECO:0000256" key="6">
    <source>
        <dbReference type="ARBA" id="ARBA00022617"/>
    </source>
</evidence>
<keyword evidence="15 20" id="KW-0496">Mitochondrion</keyword>
<dbReference type="InterPro" id="IPR027387">
    <property type="entry name" value="Cytb/b6-like_sf"/>
</dbReference>
<evidence type="ECO:0000256" key="10">
    <source>
        <dbReference type="ARBA" id="ARBA00022792"/>
    </source>
</evidence>
<dbReference type="InterPro" id="IPR016174">
    <property type="entry name" value="Di-haem_cyt_TM"/>
</dbReference>
<dbReference type="InterPro" id="IPR036150">
    <property type="entry name" value="Cyt_b/b6_C_sf"/>
</dbReference>
<comment type="cofactor">
    <cofactor evidence="20">
        <name>heme b</name>
        <dbReference type="ChEBI" id="CHEBI:60344"/>
    </cofactor>
    <text evidence="20">Binds 2 heme groups non-covalently.</text>
</comment>
<sequence>MTPMRKSNPIMKTINHSLIDLPTPPNLSMWWNFGSLLTACLILQIITGLLLAMHYSPDTSSAFSSIAHITRDVNYGWITRYLHANGASMLFICLFLHIGRGLYYGSYLLLETWNIGIMLLLMTMTTAFMGYVLPWGQMSFWGATVITNLLSAIPYIGTNLVQWIWGGYAINSPTLTRFFTLHFILPFIIIALTTVHLLFLHETGSNNPCGISSDSDKIAFHPYYTIKDILGLILLLFILATLTLLSPNLLNDPDNYTPADPLNTPPHIKPEWYFLFAYTILRSIPNKLGGVLALFLSILILTAIPMLHKSKQQSMMFRPLSQFLFWLLITILLTLTWIGSQPMTQPLITIGQVASMMYFITILILMPLASLIENNLLKWT</sequence>
<feature type="transmembrane region" description="Helical" evidence="20">
    <location>
        <begin position="81"/>
        <end position="103"/>
    </location>
</feature>
<feature type="transmembrane region" description="Helical" evidence="20">
    <location>
        <begin position="288"/>
        <end position="308"/>
    </location>
</feature>
<dbReference type="InterPro" id="IPR005798">
    <property type="entry name" value="Cyt_b/b6_C"/>
</dbReference>
<dbReference type="InterPro" id="IPR048259">
    <property type="entry name" value="Cytochrome_b_N_euk/bac"/>
</dbReference>
<feature type="transmembrane region" description="Helical" evidence="20">
    <location>
        <begin position="30"/>
        <end position="52"/>
    </location>
</feature>
<proteinExistence type="inferred from homology"/>
<dbReference type="FunFam" id="1.20.810.10:FF:000002">
    <property type="entry name" value="Cytochrome b"/>
    <property type="match status" value="1"/>
</dbReference>
<dbReference type="GO" id="GO:0005743">
    <property type="term" value="C:mitochondrial inner membrane"/>
    <property type="evidence" value="ECO:0007669"/>
    <property type="project" value="UniProtKB-SubCell"/>
</dbReference>
<dbReference type="PROSITE" id="PS51002">
    <property type="entry name" value="CYTB_NTER"/>
    <property type="match status" value="1"/>
</dbReference>
<dbReference type="GO" id="GO:0006122">
    <property type="term" value="P:mitochondrial electron transport, ubiquinol to cytochrome c"/>
    <property type="evidence" value="ECO:0007669"/>
    <property type="project" value="TreeGrafter"/>
</dbReference>
<evidence type="ECO:0000256" key="3">
    <source>
        <dbReference type="ARBA" id="ARBA00011088"/>
    </source>
</evidence>
<dbReference type="Pfam" id="PF00033">
    <property type="entry name" value="Cytochrome_B"/>
    <property type="match status" value="1"/>
</dbReference>
<evidence type="ECO:0000259" key="22">
    <source>
        <dbReference type="PROSITE" id="PS51003"/>
    </source>
</evidence>
<keyword evidence="11 20" id="KW-0249">Electron transport</keyword>
<dbReference type="PROSITE" id="PS51003">
    <property type="entry name" value="CYTB_CTER"/>
    <property type="match status" value="1"/>
</dbReference>
<feature type="transmembrane region" description="Helical" evidence="20">
    <location>
        <begin position="115"/>
        <end position="133"/>
    </location>
</feature>
<dbReference type="GO" id="GO:0016491">
    <property type="term" value="F:oxidoreductase activity"/>
    <property type="evidence" value="ECO:0007669"/>
    <property type="project" value="UniProtKB-UniRule"/>
</dbReference>
<dbReference type="InterPro" id="IPR030689">
    <property type="entry name" value="Cytochrome_b"/>
</dbReference>
<evidence type="ECO:0000256" key="2">
    <source>
        <dbReference type="ARBA" id="ARBA00004448"/>
    </source>
</evidence>
<keyword evidence="8 20" id="KW-0812">Transmembrane</keyword>
<evidence type="ECO:0000259" key="21">
    <source>
        <dbReference type="PROSITE" id="PS51002"/>
    </source>
</evidence>
<dbReference type="SUPFAM" id="SSF81648">
    <property type="entry name" value="a domain/subunit of cytochrome bc1 complex (Ubiquinol-cytochrome c reductase)"/>
    <property type="match status" value="1"/>
</dbReference>
<evidence type="ECO:0000256" key="16">
    <source>
        <dbReference type="ARBA" id="ARBA00023136"/>
    </source>
</evidence>
<feature type="transmembrane region" description="Helical" evidence="20">
    <location>
        <begin position="320"/>
        <end position="338"/>
    </location>
</feature>
<dbReference type="InterPro" id="IPR048260">
    <property type="entry name" value="Cytochrome_b_C_euk/bac"/>
</dbReference>
<dbReference type="InterPro" id="IPR005797">
    <property type="entry name" value="Cyt_b/b6_N"/>
</dbReference>
<reference evidence="23" key="1">
    <citation type="journal article" date="2017" name="Mol. Phylogenet. Evol.">
        <title>Tracing the phylogeographic history of Southeast Asian long-tailed macaques through mitogenomes of museum specimens.</title>
        <authorList>
            <person name="Yao L."/>
            <person name="Li H."/>
            <person name="Martin R.D."/>
            <person name="Moreau C.S."/>
            <person name="Malhi R.S."/>
        </authorList>
    </citation>
    <scope>NUCLEOTIDE SEQUENCE</scope>
    <source>
        <strain evidence="23">34294_Java</strain>
    </source>
</reference>
<comment type="cofactor">
    <cofactor evidence="19">
        <name>heme</name>
        <dbReference type="ChEBI" id="CHEBI:30413"/>
    </cofactor>
    <text evidence="19">Binds 2 heme groups non-covalently.</text>
</comment>
<dbReference type="SUPFAM" id="SSF81342">
    <property type="entry name" value="Transmembrane di-heme cytochromes"/>
    <property type="match status" value="1"/>
</dbReference>
<dbReference type="GO" id="GO:0045275">
    <property type="term" value="C:respiratory chain complex III"/>
    <property type="evidence" value="ECO:0007669"/>
    <property type="project" value="InterPro"/>
</dbReference>
<keyword evidence="10" id="KW-0999">Mitochondrion inner membrane</keyword>
<dbReference type="PANTHER" id="PTHR19271">
    <property type="entry name" value="CYTOCHROME B"/>
    <property type="match status" value="1"/>
</dbReference>
<dbReference type="CDD" id="cd00284">
    <property type="entry name" value="Cytochrome_b_N"/>
    <property type="match status" value="1"/>
</dbReference>
<evidence type="ECO:0000256" key="9">
    <source>
        <dbReference type="ARBA" id="ARBA00022723"/>
    </source>
</evidence>
<feature type="binding site" evidence="18">
    <location>
        <position position="201"/>
    </location>
    <ligand>
        <name>a ubiquinone</name>
        <dbReference type="ChEBI" id="CHEBI:16389"/>
    </ligand>
</feature>
<feature type="transmembrane region" description="Helical" evidence="20">
    <location>
        <begin position="229"/>
        <end position="250"/>
    </location>
</feature>
<keyword evidence="9 19" id="KW-0479">Metal-binding</keyword>
<keyword evidence="5 20" id="KW-0813">Transport</keyword>
<evidence type="ECO:0000256" key="4">
    <source>
        <dbReference type="ARBA" id="ARBA00013531"/>
    </source>
</evidence>
<comment type="similarity">
    <text evidence="17 20">Belongs to the cytochrome b family.</text>
</comment>
<comment type="function">
    <text evidence="1 20">Component of the ubiquinol-cytochrome c reductase complex (complex III or cytochrome b-c1 complex) that is part of the mitochondrial respiratory chain. The b-c1 complex mediates electron transfer from ubiquinol to cytochrome c. Contributes to the generation of a proton gradient across the mitochondrial membrane that is then used for ATP synthesis.</text>
</comment>